<comment type="caution">
    <text evidence="8">The sequence shown here is derived from an EMBL/GenBank/DDBJ whole genome shotgun (WGS) entry which is preliminary data.</text>
</comment>
<keyword evidence="2 8" id="KW-0808">Transferase</keyword>
<dbReference type="GO" id="GO:0016020">
    <property type="term" value="C:membrane"/>
    <property type="evidence" value="ECO:0007669"/>
    <property type="project" value="UniProtKB-SubCell"/>
</dbReference>
<reference evidence="8 9" key="1">
    <citation type="submission" date="2018-04" db="EMBL/GenBank/DDBJ databases">
        <title>Genomic Encyclopedia of Type Strains, Phase IV (KMG-IV): sequencing the most valuable type-strain genomes for metagenomic binning, comparative biology and taxonomic classification.</title>
        <authorList>
            <person name="Goeker M."/>
        </authorList>
    </citation>
    <scope>NUCLEOTIDE SEQUENCE [LARGE SCALE GENOMIC DNA]</scope>
    <source>
        <strain evidence="8 9">DSM 28688</strain>
    </source>
</reference>
<evidence type="ECO:0000256" key="5">
    <source>
        <dbReference type="ARBA" id="ARBA00023136"/>
    </source>
</evidence>
<dbReference type="GO" id="GO:0046872">
    <property type="term" value="F:metal ion binding"/>
    <property type="evidence" value="ECO:0007669"/>
    <property type="project" value="UniProtKB-KW"/>
</dbReference>
<accession>A0A2U1D0Z3</accession>
<keyword evidence="6" id="KW-0479">Metal-binding</keyword>
<sequence length="45" mass="4836">MTGLRFLVWNFPSATIFVGDTGSGFIGLILAGLALIAGWHQPELF</sequence>
<evidence type="ECO:0000256" key="6">
    <source>
        <dbReference type="PIRSR" id="PIRSR600715-1"/>
    </source>
</evidence>
<dbReference type="GO" id="GO:0016780">
    <property type="term" value="F:phosphotransferase activity, for other substituted phosphate groups"/>
    <property type="evidence" value="ECO:0007669"/>
    <property type="project" value="InterPro"/>
</dbReference>
<keyword evidence="5 7" id="KW-0472">Membrane</keyword>
<name>A0A2U1D0Z3_9GAMM</name>
<evidence type="ECO:0000313" key="8">
    <source>
        <dbReference type="EMBL" id="PVY79063.1"/>
    </source>
</evidence>
<keyword evidence="6" id="KW-0460">Magnesium</keyword>
<dbReference type="Pfam" id="PF00953">
    <property type="entry name" value="Glycos_transf_4"/>
    <property type="match status" value="1"/>
</dbReference>
<evidence type="ECO:0000256" key="2">
    <source>
        <dbReference type="ARBA" id="ARBA00022679"/>
    </source>
</evidence>
<protein>
    <submittedName>
        <fullName evidence="8">Glycosyl transferase family 4</fullName>
    </submittedName>
</protein>
<keyword evidence="3 7" id="KW-0812">Transmembrane</keyword>
<dbReference type="EMBL" id="QEKQ01000001">
    <property type="protein sequence ID" value="PVY79063.1"/>
    <property type="molecule type" value="Genomic_DNA"/>
</dbReference>
<evidence type="ECO:0000256" key="4">
    <source>
        <dbReference type="ARBA" id="ARBA00022989"/>
    </source>
</evidence>
<dbReference type="AlphaFoldDB" id="A0A2U1D0Z3"/>
<feature type="transmembrane region" description="Helical" evidence="7">
    <location>
        <begin position="16"/>
        <end position="39"/>
    </location>
</feature>
<keyword evidence="4 7" id="KW-1133">Transmembrane helix</keyword>
<dbReference type="InterPro" id="IPR000715">
    <property type="entry name" value="Glycosyl_transferase_4"/>
</dbReference>
<dbReference type="Proteomes" id="UP000245887">
    <property type="component" value="Unassembled WGS sequence"/>
</dbReference>
<comment type="cofactor">
    <cofactor evidence="6">
        <name>Mg(2+)</name>
        <dbReference type="ChEBI" id="CHEBI:18420"/>
    </cofactor>
</comment>
<evidence type="ECO:0000313" key="9">
    <source>
        <dbReference type="Proteomes" id="UP000245887"/>
    </source>
</evidence>
<evidence type="ECO:0000256" key="7">
    <source>
        <dbReference type="SAM" id="Phobius"/>
    </source>
</evidence>
<feature type="binding site" evidence="6">
    <location>
        <position position="20"/>
    </location>
    <ligand>
        <name>Mg(2+)</name>
        <dbReference type="ChEBI" id="CHEBI:18420"/>
    </ligand>
</feature>
<gene>
    <name evidence="8" type="ORF">C8D92_101269</name>
</gene>
<proteinExistence type="predicted"/>
<comment type="subcellular location">
    <subcellularLocation>
        <location evidence="1">Membrane</location>
        <topology evidence="1">Multi-pass membrane protein</topology>
    </subcellularLocation>
</comment>
<evidence type="ECO:0000256" key="3">
    <source>
        <dbReference type="ARBA" id="ARBA00022692"/>
    </source>
</evidence>
<evidence type="ECO:0000256" key="1">
    <source>
        <dbReference type="ARBA" id="ARBA00004141"/>
    </source>
</evidence>
<organism evidence="8 9">
    <name type="scientific">Tamilnaduibacter salinus</name>
    <dbReference type="NCBI Taxonomy" id="1484056"/>
    <lineage>
        <taxon>Bacteria</taxon>
        <taxon>Pseudomonadati</taxon>
        <taxon>Pseudomonadota</taxon>
        <taxon>Gammaproteobacteria</taxon>
        <taxon>Pseudomonadales</taxon>
        <taxon>Marinobacteraceae</taxon>
        <taxon>Tamilnaduibacter</taxon>
    </lineage>
</organism>